<feature type="region of interest" description="Disordered" evidence="8">
    <location>
        <begin position="1"/>
        <end position="22"/>
    </location>
</feature>
<evidence type="ECO:0000256" key="3">
    <source>
        <dbReference type="ARBA" id="ARBA00022448"/>
    </source>
</evidence>
<feature type="region of interest" description="Disordered" evidence="8">
    <location>
        <begin position="550"/>
        <end position="667"/>
    </location>
</feature>
<dbReference type="Proteomes" id="UP000465812">
    <property type="component" value="Chromosome"/>
</dbReference>
<evidence type="ECO:0000256" key="8">
    <source>
        <dbReference type="SAM" id="MobiDB-lite"/>
    </source>
</evidence>
<dbReference type="Pfam" id="PF07690">
    <property type="entry name" value="MFS_1"/>
    <property type="match status" value="1"/>
</dbReference>
<dbReference type="Gene3D" id="1.20.1250.20">
    <property type="entry name" value="MFS general substrate transporter like domains"/>
    <property type="match status" value="1"/>
</dbReference>
<gene>
    <name evidence="12" type="ORF">BST30_25830</name>
    <name evidence="11" type="ORF">MMAN_27040</name>
</gene>
<dbReference type="GO" id="GO:0022857">
    <property type="term" value="F:transmembrane transporter activity"/>
    <property type="evidence" value="ECO:0007669"/>
    <property type="project" value="InterPro"/>
</dbReference>
<evidence type="ECO:0000256" key="5">
    <source>
        <dbReference type="ARBA" id="ARBA00022692"/>
    </source>
</evidence>
<dbReference type="PANTHER" id="PTHR42718:SF42">
    <property type="entry name" value="EXPORT PROTEIN"/>
    <property type="match status" value="1"/>
</dbReference>
<evidence type="ECO:0000256" key="9">
    <source>
        <dbReference type="SAM" id="Phobius"/>
    </source>
</evidence>
<protein>
    <submittedName>
        <fullName evidence="12">MFS transporter</fullName>
    </submittedName>
</protein>
<feature type="compositionally biased region" description="Basic and acidic residues" evidence="8">
    <location>
        <begin position="637"/>
        <end position="652"/>
    </location>
</feature>
<dbReference type="CDD" id="cd17321">
    <property type="entry name" value="MFS_MMR_MDR_like"/>
    <property type="match status" value="1"/>
</dbReference>
<dbReference type="EMBL" id="MVHW01000045">
    <property type="protein sequence ID" value="ORA98502.1"/>
    <property type="molecule type" value="Genomic_DNA"/>
</dbReference>
<dbReference type="PANTHER" id="PTHR42718">
    <property type="entry name" value="MAJOR FACILITATOR SUPERFAMILY MULTIDRUG TRANSPORTER MFSC"/>
    <property type="match status" value="1"/>
</dbReference>
<dbReference type="InterPro" id="IPR004638">
    <property type="entry name" value="EmrB-like"/>
</dbReference>
<feature type="transmembrane region" description="Helical" evidence="9">
    <location>
        <begin position="75"/>
        <end position="96"/>
    </location>
</feature>
<feature type="transmembrane region" description="Helical" evidence="9">
    <location>
        <begin position="228"/>
        <end position="245"/>
    </location>
</feature>
<name>A0A1X0F9L6_MYCNT</name>
<dbReference type="InterPro" id="IPR036259">
    <property type="entry name" value="MFS_trans_sf"/>
</dbReference>
<evidence type="ECO:0000256" key="7">
    <source>
        <dbReference type="ARBA" id="ARBA00023136"/>
    </source>
</evidence>
<feature type="transmembrane region" description="Helical" evidence="9">
    <location>
        <begin position="257"/>
        <end position="274"/>
    </location>
</feature>
<evidence type="ECO:0000259" key="10">
    <source>
        <dbReference type="PROSITE" id="PS50850"/>
    </source>
</evidence>
<comment type="subcellular location">
    <subcellularLocation>
        <location evidence="1">Cell membrane</location>
        <topology evidence="1">Multi-pass membrane protein</topology>
    </subcellularLocation>
</comment>
<reference evidence="11 14" key="2">
    <citation type="journal article" date="2019" name="Emerg. Microbes Infect.">
        <title>Comprehensive subspecies identification of 175 nontuberculous mycobacteria species based on 7547 genomic profiles.</title>
        <authorList>
            <person name="Matsumoto Y."/>
            <person name="Kinjo T."/>
            <person name="Motooka D."/>
            <person name="Nabeya D."/>
            <person name="Jung N."/>
            <person name="Uechi K."/>
            <person name="Horii T."/>
            <person name="Iida T."/>
            <person name="Fujita J."/>
            <person name="Nakamura S."/>
        </authorList>
    </citation>
    <scope>NUCLEOTIDE SEQUENCE [LARGE SCALE GENOMIC DNA]</scope>
    <source>
        <strain evidence="11 14">JCM 18113</strain>
    </source>
</reference>
<evidence type="ECO:0000256" key="1">
    <source>
        <dbReference type="ARBA" id="ARBA00004651"/>
    </source>
</evidence>
<dbReference type="NCBIfam" id="TIGR00711">
    <property type="entry name" value="efflux_EmrB"/>
    <property type="match status" value="1"/>
</dbReference>
<feature type="transmembrane region" description="Helical" evidence="9">
    <location>
        <begin position="485"/>
        <end position="508"/>
    </location>
</feature>
<dbReference type="InterPro" id="IPR020846">
    <property type="entry name" value="MFS_dom"/>
</dbReference>
<keyword evidence="3" id="KW-0813">Transport</keyword>
<evidence type="ECO:0000256" key="2">
    <source>
        <dbReference type="ARBA" id="ARBA00008537"/>
    </source>
</evidence>
<feature type="compositionally biased region" description="Basic and acidic residues" evidence="8">
    <location>
        <begin position="550"/>
        <end position="571"/>
    </location>
</feature>
<accession>A0A1X0F9L6</accession>
<dbReference type="STRING" id="560555.BST30_25830"/>
<feature type="transmembrane region" description="Helical" evidence="9">
    <location>
        <begin position="389"/>
        <end position="411"/>
    </location>
</feature>
<keyword evidence="6 9" id="KW-1133">Transmembrane helix</keyword>
<keyword evidence="5 9" id="KW-0812">Transmembrane</keyword>
<evidence type="ECO:0000313" key="12">
    <source>
        <dbReference type="EMBL" id="ORA98502.1"/>
    </source>
</evidence>
<reference evidence="12 13" key="1">
    <citation type="submission" date="2017-02" db="EMBL/GenBank/DDBJ databases">
        <title>The new phylogeny of genus Mycobacterium.</title>
        <authorList>
            <person name="Tortoli E."/>
            <person name="Trovato A."/>
            <person name="Cirillo D.M."/>
        </authorList>
    </citation>
    <scope>NUCLEOTIDE SEQUENCE [LARGE SCALE GENOMIC DNA]</scope>
    <source>
        <strain evidence="12 13">DSM 45255</strain>
    </source>
</reference>
<evidence type="ECO:0000313" key="14">
    <source>
        <dbReference type="Proteomes" id="UP000465812"/>
    </source>
</evidence>
<evidence type="ECO:0000313" key="11">
    <source>
        <dbReference type="EMBL" id="BBY38570.1"/>
    </source>
</evidence>
<dbReference type="RefSeq" id="WP_083099457.1">
    <property type="nucleotide sequence ID" value="NZ_AP022590.1"/>
</dbReference>
<evidence type="ECO:0000313" key="13">
    <source>
        <dbReference type="Proteomes" id="UP000192760"/>
    </source>
</evidence>
<dbReference type="AlphaFoldDB" id="A0A1X0F9L6"/>
<feature type="transmembrane region" description="Helical" evidence="9">
    <location>
        <begin position="432"/>
        <end position="450"/>
    </location>
</feature>
<feature type="transmembrane region" description="Helical" evidence="9">
    <location>
        <begin position="165"/>
        <end position="188"/>
    </location>
</feature>
<dbReference type="EMBL" id="AP022590">
    <property type="protein sequence ID" value="BBY38570.1"/>
    <property type="molecule type" value="Genomic_DNA"/>
</dbReference>
<dbReference type="FunFam" id="1.20.1720.10:FF:000021">
    <property type="entry name" value="Drug resistance transporter, EmrB/QacA subfamily"/>
    <property type="match status" value="1"/>
</dbReference>
<dbReference type="PROSITE" id="PS50850">
    <property type="entry name" value="MFS"/>
    <property type="match status" value="1"/>
</dbReference>
<keyword evidence="14" id="KW-1185">Reference proteome</keyword>
<sequence length="667" mass="71559">MTTATPRTPGGARRAGSGPARAARRWDFLTRSSPQSENPWNPLWAMMIGFFMIMVDSTIVAIANPTIMANLRIGYDTVVWVTSAYLLGYAVVLLVAGRLGDRFGPKNLYLIGLVVFTVSSVWCGLAGSAAMLIAARVVQGVGAGLLTPQTLSTITRIFPAERRGVAVSLWGATAGVASLVGPLAGGVLVDGLGWQWIFFVNVPIGVIGLGLAYWLIPVLPTQSHRFDLIGVGLSGVGIFLIVFGLQQGQAAHWQPWIWALIVAGVGFMTAFAFWQSLNAHEPLIPLVIFGDRDFSLCNVGVAIISFTATAMMLPLTFYAQAVCGLSPTRSALLIAPMAIANGVFAPFVGRIVDKYHPQPVLGFGFSVLAIALTWLTFEMSPTTPIWRLVLPFFAMGVGMAFVWSPLTATATRNLPPHLAGAGSAVYNSVRQLGAVLGSAGMAAFMTWRITAEMPRRPSGGGEETLTLRLPGFLREPFAAAMSQSVLLPAFIALFGIIAALFLAGYAPWSRNGDGRGRDDLSAPDDADVVDEDYDDDAYVEFVLVREPEVERGPQRVDRPRPAPTDEARRGPADSWHTVLDDPAGQAQPIGHAHNGSHVDSGKRLRQVAVRRSPKSIPPGDRLTRPPRRQHNGSAGRHFTEGESLRGQHHRSDPDDDPTGSGRHPSTG</sequence>
<feature type="transmembrane region" description="Helical" evidence="9">
    <location>
        <begin position="360"/>
        <end position="377"/>
    </location>
</feature>
<dbReference type="SUPFAM" id="SSF103473">
    <property type="entry name" value="MFS general substrate transporter"/>
    <property type="match status" value="1"/>
</dbReference>
<feature type="transmembrane region" description="Helical" evidence="9">
    <location>
        <begin position="108"/>
        <end position="135"/>
    </location>
</feature>
<comment type="similarity">
    <text evidence="2">Belongs to the major facilitator superfamily. EmrB family.</text>
</comment>
<dbReference type="GO" id="GO:0005886">
    <property type="term" value="C:plasma membrane"/>
    <property type="evidence" value="ECO:0007669"/>
    <property type="project" value="UniProtKB-SubCell"/>
</dbReference>
<keyword evidence="4" id="KW-1003">Cell membrane</keyword>
<feature type="compositionally biased region" description="Low complexity" evidence="8">
    <location>
        <begin position="1"/>
        <end position="21"/>
    </location>
</feature>
<organism evidence="12 13">
    <name type="scientific">Mycobacterium mantenii</name>
    <dbReference type="NCBI Taxonomy" id="560555"/>
    <lineage>
        <taxon>Bacteria</taxon>
        <taxon>Bacillati</taxon>
        <taxon>Actinomycetota</taxon>
        <taxon>Actinomycetes</taxon>
        <taxon>Mycobacteriales</taxon>
        <taxon>Mycobacteriaceae</taxon>
        <taxon>Mycobacterium</taxon>
        <taxon>Mycobacterium avium complex (MAC)</taxon>
    </lineage>
</organism>
<evidence type="ECO:0000256" key="4">
    <source>
        <dbReference type="ARBA" id="ARBA00022475"/>
    </source>
</evidence>
<feature type="transmembrane region" description="Helical" evidence="9">
    <location>
        <begin position="331"/>
        <end position="348"/>
    </location>
</feature>
<keyword evidence="7 9" id="KW-0472">Membrane</keyword>
<dbReference type="InterPro" id="IPR011701">
    <property type="entry name" value="MFS"/>
</dbReference>
<dbReference type="Proteomes" id="UP000192760">
    <property type="component" value="Unassembled WGS sequence"/>
</dbReference>
<reference evidence="11" key="3">
    <citation type="submission" date="2020-02" db="EMBL/GenBank/DDBJ databases">
        <authorList>
            <person name="Matsumoto Y."/>
            <person name="Motooka D."/>
            <person name="Nakamura S."/>
        </authorList>
    </citation>
    <scope>NUCLEOTIDE SEQUENCE</scope>
    <source>
        <strain evidence="11">JCM 18113</strain>
    </source>
</reference>
<feature type="transmembrane region" description="Helical" evidence="9">
    <location>
        <begin position="295"/>
        <end position="319"/>
    </location>
</feature>
<dbReference type="Gene3D" id="1.20.1720.10">
    <property type="entry name" value="Multidrug resistance protein D"/>
    <property type="match status" value="1"/>
</dbReference>
<feature type="transmembrane region" description="Helical" evidence="9">
    <location>
        <begin position="194"/>
        <end position="216"/>
    </location>
</feature>
<feature type="transmembrane region" description="Helical" evidence="9">
    <location>
        <begin position="43"/>
        <end position="63"/>
    </location>
</feature>
<feature type="domain" description="Major facilitator superfamily (MFS) profile" evidence="10">
    <location>
        <begin position="42"/>
        <end position="507"/>
    </location>
</feature>
<proteinExistence type="inferred from homology"/>
<evidence type="ECO:0000256" key="6">
    <source>
        <dbReference type="ARBA" id="ARBA00022989"/>
    </source>
</evidence>